<reference evidence="2 3" key="1">
    <citation type="submission" date="2019-09" db="EMBL/GenBank/DDBJ databases">
        <authorList>
            <person name="Vacheron J."/>
            <person name="Dubost A."/>
            <person name="Prigent-Combaret C."/>
            <person name="Muller D."/>
        </authorList>
    </citation>
    <scope>NUCLEOTIDE SEQUENCE [LARGE SCALE GENOMIC DNA]</scope>
    <source>
        <strain evidence="2 3">JV497</strain>
    </source>
</reference>
<dbReference type="SMART" id="SM00953">
    <property type="entry name" value="RES"/>
    <property type="match status" value="1"/>
</dbReference>
<gene>
    <name evidence="2" type="ORF">F2A38_12640</name>
</gene>
<dbReference type="GeneID" id="93403342"/>
<dbReference type="AlphaFoldDB" id="A0AB34C5J4"/>
<dbReference type="EMBL" id="VWPC01000010">
    <property type="protein sequence ID" value="KAA5842505.1"/>
    <property type="molecule type" value="Genomic_DNA"/>
</dbReference>
<evidence type="ECO:0000259" key="1">
    <source>
        <dbReference type="SMART" id="SM00953"/>
    </source>
</evidence>
<dbReference type="InterPro" id="IPR014914">
    <property type="entry name" value="RES_dom"/>
</dbReference>
<dbReference type="Proteomes" id="UP000323924">
    <property type="component" value="Unassembled WGS sequence"/>
</dbReference>
<organism evidence="2 3">
    <name type="scientific">Pseudomonas chlororaphis</name>
    <dbReference type="NCBI Taxonomy" id="587753"/>
    <lineage>
        <taxon>Bacteria</taxon>
        <taxon>Pseudomonadati</taxon>
        <taxon>Pseudomonadota</taxon>
        <taxon>Gammaproteobacteria</taxon>
        <taxon>Pseudomonadales</taxon>
        <taxon>Pseudomonadaceae</taxon>
        <taxon>Pseudomonas</taxon>
    </lineage>
</organism>
<evidence type="ECO:0000313" key="3">
    <source>
        <dbReference type="Proteomes" id="UP000323924"/>
    </source>
</evidence>
<accession>A0AB34C5J4</accession>
<name>A0AB34C5J4_9PSED</name>
<dbReference type="RefSeq" id="WP_053260868.1">
    <property type="nucleotide sequence ID" value="NZ_CP118141.1"/>
</dbReference>
<evidence type="ECO:0000313" key="2">
    <source>
        <dbReference type="EMBL" id="KAA5842505.1"/>
    </source>
</evidence>
<comment type="caution">
    <text evidence="2">The sequence shown here is derived from an EMBL/GenBank/DDBJ whole genome shotgun (WGS) entry which is preliminary data.</text>
</comment>
<sequence length="167" mass="18253">MLTDPLAPALHFWRLDQARHASTWNSGIGAEGSGGRWNPKGVQVVYASLDASTAILEVAVHKGFKALDCLPHTLTAARVLDPSRVHTVRPEDIPNPNWLIPGTPSHSQQAFGASLLEQHPFVLIPSSVSRHSWNLLINPLLATGLYELVLQERFALDGRLSPPEHVV</sequence>
<proteinExistence type="predicted"/>
<feature type="domain" description="RES" evidence="1">
    <location>
        <begin position="24"/>
        <end position="151"/>
    </location>
</feature>
<dbReference type="Pfam" id="PF08808">
    <property type="entry name" value="RES"/>
    <property type="match status" value="1"/>
</dbReference>
<protein>
    <submittedName>
        <fullName evidence="2">RES domain-containing protein</fullName>
    </submittedName>
</protein>